<dbReference type="InterPro" id="IPR000272">
    <property type="entry name" value="Ion-transport_regulator_FXYD"/>
</dbReference>
<feature type="chain" id="PRO_5034611563" description="FXYD domain-containing ion transport regulator" evidence="8">
    <location>
        <begin position="23"/>
        <end position="70"/>
    </location>
</feature>
<keyword evidence="6 8" id="KW-0406">Ion transport</keyword>
<sequence length="70" mass="7975">MGRLILLAFVAVLFNLFVETEANPFVYNYERLRIGGLICAFLLMAGGVSVILYHKCHRENKKVEDDNSEI</sequence>
<evidence type="ECO:0000256" key="8">
    <source>
        <dbReference type="RuleBase" id="RU364131"/>
    </source>
</evidence>
<evidence type="ECO:0000256" key="6">
    <source>
        <dbReference type="ARBA" id="ARBA00023065"/>
    </source>
</evidence>
<comment type="similarity">
    <text evidence="2 8">Belongs to the FXYD family.</text>
</comment>
<evidence type="ECO:0000256" key="7">
    <source>
        <dbReference type="ARBA" id="ARBA00023136"/>
    </source>
</evidence>
<keyword evidence="4 8" id="KW-0812">Transmembrane</keyword>
<dbReference type="AlphaFoldDB" id="A0A8C5GF15"/>
<accession>A0A8C5GF15</accession>
<evidence type="ECO:0000256" key="4">
    <source>
        <dbReference type="ARBA" id="ARBA00022692"/>
    </source>
</evidence>
<comment type="subcellular location">
    <subcellularLocation>
        <location evidence="1">Membrane</location>
        <topology evidence="1">Single-pass membrane protein</topology>
    </subcellularLocation>
</comment>
<reference evidence="9" key="1">
    <citation type="submission" date="2020-06" db="EMBL/GenBank/DDBJ databases">
        <authorList>
            <consortium name="Wellcome Sanger Institute Data Sharing"/>
        </authorList>
    </citation>
    <scope>NUCLEOTIDE SEQUENCE [LARGE SCALE GENOMIC DNA]</scope>
</reference>
<protein>
    <recommendedName>
        <fullName evidence="8">FXYD domain-containing ion transport regulator</fullName>
    </recommendedName>
</protein>
<dbReference type="GO" id="GO:0043269">
    <property type="term" value="P:regulation of monoatomic ion transport"/>
    <property type="evidence" value="ECO:0007669"/>
    <property type="project" value="InterPro"/>
</dbReference>
<proteinExistence type="inferred from homology"/>
<evidence type="ECO:0000256" key="3">
    <source>
        <dbReference type="ARBA" id="ARBA00022448"/>
    </source>
</evidence>
<dbReference type="Ensembl" id="ENSGWIT00000032049.1">
    <property type="protein sequence ID" value="ENSGWIP00000029362.1"/>
    <property type="gene ID" value="ENSGWIG00000015322.1"/>
</dbReference>
<dbReference type="Pfam" id="PF02038">
    <property type="entry name" value="ATP1G1_PLM_MAT8"/>
    <property type="match status" value="1"/>
</dbReference>
<dbReference type="GO" id="GO:0016020">
    <property type="term" value="C:membrane"/>
    <property type="evidence" value="ECO:0007669"/>
    <property type="project" value="UniProtKB-SubCell"/>
</dbReference>
<dbReference type="PANTHER" id="PTHR14132:SF14">
    <property type="entry name" value="FXYD DOMAIN-CONTAINING ION TRANSPORT REGULATOR 5"/>
    <property type="match status" value="1"/>
</dbReference>
<dbReference type="GO" id="GO:0017080">
    <property type="term" value="F:sodium channel regulator activity"/>
    <property type="evidence" value="ECO:0007669"/>
    <property type="project" value="TreeGrafter"/>
</dbReference>
<dbReference type="GO" id="GO:0006811">
    <property type="term" value="P:monoatomic ion transport"/>
    <property type="evidence" value="ECO:0007669"/>
    <property type="project" value="UniProtKB-KW"/>
</dbReference>
<keyword evidence="3 8" id="KW-0813">Transport</keyword>
<name>A0A8C5GF15_GOUWI</name>
<organism evidence="9 10">
    <name type="scientific">Gouania willdenowi</name>
    <name type="common">Blunt-snouted clingfish</name>
    <name type="synonym">Lepadogaster willdenowi</name>
    <dbReference type="NCBI Taxonomy" id="441366"/>
    <lineage>
        <taxon>Eukaryota</taxon>
        <taxon>Metazoa</taxon>
        <taxon>Chordata</taxon>
        <taxon>Craniata</taxon>
        <taxon>Vertebrata</taxon>
        <taxon>Euteleostomi</taxon>
        <taxon>Actinopterygii</taxon>
        <taxon>Neopterygii</taxon>
        <taxon>Teleostei</taxon>
        <taxon>Neoteleostei</taxon>
        <taxon>Acanthomorphata</taxon>
        <taxon>Ovalentaria</taxon>
        <taxon>Blenniimorphae</taxon>
        <taxon>Blenniiformes</taxon>
        <taxon>Gobiesocoidei</taxon>
        <taxon>Gobiesocidae</taxon>
        <taxon>Gobiesocinae</taxon>
        <taxon>Gouania</taxon>
    </lineage>
</organism>
<dbReference type="InterPro" id="IPR047297">
    <property type="entry name" value="FXYD_motif"/>
</dbReference>
<dbReference type="PANTHER" id="PTHR14132">
    <property type="entry name" value="SODIUM/POTASSIUM-TRANSPORTING ATPASE SUBUNIT GAMMA"/>
    <property type="match status" value="1"/>
</dbReference>
<dbReference type="PROSITE" id="PS01310">
    <property type="entry name" value="FXYD"/>
    <property type="match status" value="1"/>
</dbReference>
<feature type="transmembrane region" description="Helical" evidence="8">
    <location>
        <begin position="32"/>
        <end position="53"/>
    </location>
</feature>
<evidence type="ECO:0000256" key="1">
    <source>
        <dbReference type="ARBA" id="ARBA00004167"/>
    </source>
</evidence>
<evidence type="ECO:0000256" key="2">
    <source>
        <dbReference type="ARBA" id="ARBA00005948"/>
    </source>
</evidence>
<dbReference type="CDD" id="cd20329">
    <property type="entry name" value="FXYD11"/>
    <property type="match status" value="1"/>
</dbReference>
<feature type="signal peptide" evidence="8">
    <location>
        <begin position="1"/>
        <end position="22"/>
    </location>
</feature>
<evidence type="ECO:0000313" key="10">
    <source>
        <dbReference type="Proteomes" id="UP000694680"/>
    </source>
</evidence>
<keyword evidence="5 8" id="KW-1133">Transmembrane helix</keyword>
<keyword evidence="7 8" id="KW-0472">Membrane</keyword>
<dbReference type="Proteomes" id="UP000694680">
    <property type="component" value="Chromosome 16"/>
</dbReference>
<dbReference type="Gene3D" id="1.20.5.780">
    <property type="entry name" value="Single helix bin"/>
    <property type="match status" value="1"/>
</dbReference>
<reference evidence="9" key="3">
    <citation type="submission" date="2025-09" db="UniProtKB">
        <authorList>
            <consortium name="Ensembl"/>
        </authorList>
    </citation>
    <scope>IDENTIFICATION</scope>
</reference>
<evidence type="ECO:0000313" key="9">
    <source>
        <dbReference type="Ensembl" id="ENSGWIP00000029362.1"/>
    </source>
</evidence>
<evidence type="ECO:0000256" key="5">
    <source>
        <dbReference type="ARBA" id="ARBA00022989"/>
    </source>
</evidence>
<keyword evidence="8" id="KW-0732">Signal</keyword>
<keyword evidence="10" id="KW-1185">Reference proteome</keyword>
<reference evidence="9" key="2">
    <citation type="submission" date="2025-08" db="UniProtKB">
        <authorList>
            <consortium name="Ensembl"/>
        </authorList>
    </citation>
    <scope>IDENTIFICATION</scope>
</reference>